<dbReference type="RefSeq" id="WP_059417470.1">
    <property type="nucleotide sequence ID" value="NZ_DF968254.1"/>
</dbReference>
<gene>
    <name evidence="2" type="ORF">SAZU_3053</name>
</gene>
<dbReference type="AlphaFoldDB" id="A0A0K8PK21"/>
<keyword evidence="3" id="KW-1185">Reference proteome</keyword>
<protein>
    <submittedName>
        <fullName evidence="2">Putative membrane protein</fullName>
    </submittedName>
</protein>
<dbReference type="EMBL" id="DF968254">
    <property type="protein sequence ID" value="GAP48226.1"/>
    <property type="molecule type" value="Genomic_DNA"/>
</dbReference>
<name>A0A0K8PK21_STRAJ</name>
<evidence type="ECO:0000313" key="3">
    <source>
        <dbReference type="Proteomes" id="UP000053859"/>
    </source>
</evidence>
<proteinExistence type="predicted"/>
<organism evidence="2 3">
    <name type="scientific">Streptomyces azureus</name>
    <dbReference type="NCBI Taxonomy" id="146537"/>
    <lineage>
        <taxon>Bacteria</taxon>
        <taxon>Bacillati</taxon>
        <taxon>Actinomycetota</taxon>
        <taxon>Actinomycetes</taxon>
        <taxon>Kitasatosporales</taxon>
        <taxon>Streptomycetaceae</taxon>
        <taxon>Streptomyces</taxon>
    </lineage>
</organism>
<dbReference type="InterPro" id="IPR045428">
    <property type="entry name" value="EACC1"/>
</dbReference>
<dbReference type="OrthoDB" id="4237262at2"/>
<dbReference type="PATRIC" id="fig|146537.3.peg.3219"/>
<dbReference type="Proteomes" id="UP000053859">
    <property type="component" value="Unassembled WGS sequence"/>
</dbReference>
<sequence>MTTTPEERTGYRISIVDEDPLRARKEARELLAGIADVDPGAALDVPRRGADAPTDGALKGGLTADTIGVVISAGSLVAAGVQIWLARVPQRTIIVKRPDGATLHITGKEAREDDERIERFLAGSGEAPRRAELDGPGDGPAAG</sequence>
<dbReference type="Pfam" id="PF19953">
    <property type="entry name" value="EACC1"/>
    <property type="match status" value="1"/>
</dbReference>
<accession>A0A0K8PK21</accession>
<feature type="region of interest" description="Disordered" evidence="1">
    <location>
        <begin position="121"/>
        <end position="143"/>
    </location>
</feature>
<evidence type="ECO:0000256" key="1">
    <source>
        <dbReference type="SAM" id="MobiDB-lite"/>
    </source>
</evidence>
<evidence type="ECO:0000313" key="2">
    <source>
        <dbReference type="EMBL" id="GAP48226.1"/>
    </source>
</evidence>
<reference evidence="2" key="1">
    <citation type="journal article" date="2015" name="Genome Announc.">
        <title>Draft Genome Sequence of Thiostrepton-Producing Streptomyces azureus ATCC 14921.</title>
        <authorList>
            <person name="Sakihara K."/>
            <person name="Maeda J."/>
            <person name="Tashiro K."/>
            <person name="Fujino Y."/>
            <person name="Kuhara S."/>
            <person name="Ohshima T."/>
            <person name="Ogata S."/>
            <person name="Doi K."/>
        </authorList>
    </citation>
    <scope>NUCLEOTIDE SEQUENCE [LARGE SCALE GENOMIC DNA]</scope>
    <source>
        <strain evidence="2">ATCC14921</strain>
    </source>
</reference>